<feature type="domain" description="LysM" evidence="4">
    <location>
        <begin position="300"/>
        <end position="344"/>
    </location>
</feature>
<comment type="similarity">
    <text evidence="1">Belongs to the glycosyl hydrolase 25 family.</text>
</comment>
<dbReference type="CDD" id="cd00118">
    <property type="entry name" value="LysM"/>
    <property type="match status" value="1"/>
</dbReference>
<feature type="region of interest" description="Disordered" evidence="2">
    <location>
        <begin position="205"/>
        <end position="225"/>
    </location>
</feature>
<dbReference type="PROSITE" id="PS51782">
    <property type="entry name" value="LYSM"/>
    <property type="match status" value="1"/>
</dbReference>
<dbReference type="PANTHER" id="PTHR34135">
    <property type="entry name" value="LYSOZYME"/>
    <property type="match status" value="1"/>
</dbReference>
<dbReference type="InterPro" id="IPR036779">
    <property type="entry name" value="LysM_dom_sf"/>
</dbReference>
<comment type="caution">
    <text evidence="5">The sequence shown here is derived from an EMBL/GenBank/DDBJ whole genome shotgun (WGS) entry which is preliminary data.</text>
</comment>
<dbReference type="SUPFAM" id="SSF54106">
    <property type="entry name" value="LysM domain"/>
    <property type="match status" value="1"/>
</dbReference>
<dbReference type="Proteomes" id="UP000546244">
    <property type="component" value="Unassembled WGS sequence"/>
</dbReference>
<dbReference type="SMART" id="SM00287">
    <property type="entry name" value="SH3b"/>
    <property type="match status" value="1"/>
</dbReference>
<dbReference type="InterPro" id="IPR018392">
    <property type="entry name" value="LysM"/>
</dbReference>
<protein>
    <submittedName>
        <fullName evidence="5">LysM peptidoglycan-binding domain-containing protein</fullName>
    </submittedName>
</protein>
<dbReference type="Gene3D" id="3.10.350.10">
    <property type="entry name" value="LysM domain"/>
    <property type="match status" value="1"/>
</dbReference>
<reference evidence="5 6" key="1">
    <citation type="submission" date="2020-03" db="EMBL/GenBank/DDBJ databases">
        <title>Soil Listeria distribution.</title>
        <authorList>
            <person name="Liao J."/>
            <person name="Wiedmann M."/>
        </authorList>
    </citation>
    <scope>NUCLEOTIDE SEQUENCE [LARGE SCALE GENOMIC DNA]</scope>
    <source>
        <strain evidence="5 6">FSL L7-1850</strain>
    </source>
</reference>
<sequence>MAKILDVSHHQNPNSFDWDKLKKEIDGMIIRVQYGSNLDDTKDEIFIAKAKQHGIPFGLYAYGMFVSVSDAKVEAQNFLKRGDSAARFWVLDVESDTIESCGTANLAAASQAFIDTLKASGKKTGFYYEHRYIGKYGLDNVKADFRWLPRYGSNDGTKQAKYKPDIPCDLWQYTSEGTAGGVKPLDLSDLNGSKTIDWFFGSNVPEKPTAPPKPSPSIPVAPSKPKPVTTTPYYVNTAHLNIREKANASSKSLGVLNKNDRVQVISSANGWSKLKSGTKEVYVASKYLSKNKSTPATVAQYYTIKSGDNLSKIAGNHGTTVKQLQAWNNIKDANKIYAGQKIRVK</sequence>
<dbReference type="GO" id="GO:0009253">
    <property type="term" value="P:peptidoglycan catabolic process"/>
    <property type="evidence" value="ECO:0007669"/>
    <property type="project" value="InterPro"/>
</dbReference>
<dbReference type="Pfam" id="PF01476">
    <property type="entry name" value="LysM"/>
    <property type="match status" value="1"/>
</dbReference>
<evidence type="ECO:0000256" key="2">
    <source>
        <dbReference type="SAM" id="MobiDB-lite"/>
    </source>
</evidence>
<evidence type="ECO:0000259" key="3">
    <source>
        <dbReference type="PROSITE" id="PS51781"/>
    </source>
</evidence>
<gene>
    <name evidence="5" type="ORF">HBP98_00745</name>
</gene>
<dbReference type="GO" id="GO:0016052">
    <property type="term" value="P:carbohydrate catabolic process"/>
    <property type="evidence" value="ECO:0007669"/>
    <property type="project" value="TreeGrafter"/>
</dbReference>
<dbReference type="InterPro" id="IPR002053">
    <property type="entry name" value="Glyco_hydro_25"/>
</dbReference>
<dbReference type="PROSITE" id="PS51904">
    <property type="entry name" value="GLYCOSYL_HYDROL_F25_2"/>
    <property type="match status" value="1"/>
</dbReference>
<dbReference type="Gene3D" id="3.20.20.80">
    <property type="entry name" value="Glycosidases"/>
    <property type="match status" value="1"/>
</dbReference>
<dbReference type="SUPFAM" id="SSF51445">
    <property type="entry name" value="(Trans)glycosidases"/>
    <property type="match status" value="1"/>
</dbReference>
<proteinExistence type="inferred from homology"/>
<dbReference type="RefSeq" id="WP_185617802.1">
    <property type="nucleotide sequence ID" value="NZ_JAARMV010000001.1"/>
</dbReference>
<dbReference type="InterPro" id="IPR017853">
    <property type="entry name" value="GH"/>
</dbReference>
<dbReference type="Pfam" id="PF01183">
    <property type="entry name" value="Glyco_hydro_25"/>
    <property type="match status" value="1"/>
</dbReference>
<organism evidence="5 6">
    <name type="scientific">Listeria booriae</name>
    <dbReference type="NCBI Taxonomy" id="1552123"/>
    <lineage>
        <taxon>Bacteria</taxon>
        <taxon>Bacillati</taxon>
        <taxon>Bacillota</taxon>
        <taxon>Bacilli</taxon>
        <taxon>Bacillales</taxon>
        <taxon>Listeriaceae</taxon>
        <taxon>Listeria</taxon>
    </lineage>
</organism>
<evidence type="ECO:0000256" key="1">
    <source>
        <dbReference type="ARBA" id="ARBA00010646"/>
    </source>
</evidence>
<evidence type="ECO:0000259" key="4">
    <source>
        <dbReference type="PROSITE" id="PS51782"/>
    </source>
</evidence>
<dbReference type="GO" id="GO:0016998">
    <property type="term" value="P:cell wall macromolecule catabolic process"/>
    <property type="evidence" value="ECO:0007669"/>
    <property type="project" value="InterPro"/>
</dbReference>
<dbReference type="GO" id="GO:0003796">
    <property type="term" value="F:lysozyme activity"/>
    <property type="evidence" value="ECO:0007669"/>
    <property type="project" value="InterPro"/>
</dbReference>
<feature type="compositionally biased region" description="Pro residues" evidence="2">
    <location>
        <begin position="208"/>
        <end position="225"/>
    </location>
</feature>
<dbReference type="Gene3D" id="2.30.30.40">
    <property type="entry name" value="SH3 Domains"/>
    <property type="match status" value="1"/>
</dbReference>
<dbReference type="Pfam" id="PF08239">
    <property type="entry name" value="SH3_3"/>
    <property type="match status" value="1"/>
</dbReference>
<dbReference type="PANTHER" id="PTHR34135:SF1">
    <property type="entry name" value="GLYCOSYL HYDROLASE FAMILY 25"/>
    <property type="match status" value="1"/>
</dbReference>
<dbReference type="EMBL" id="JAARMV010000001">
    <property type="protein sequence ID" value="MBC2370520.1"/>
    <property type="molecule type" value="Genomic_DNA"/>
</dbReference>
<dbReference type="PROSITE" id="PS51781">
    <property type="entry name" value="SH3B"/>
    <property type="match status" value="1"/>
</dbReference>
<evidence type="ECO:0000313" key="6">
    <source>
        <dbReference type="Proteomes" id="UP000546244"/>
    </source>
</evidence>
<name>A0A7X1A3F5_9LIST</name>
<dbReference type="SMART" id="SM00257">
    <property type="entry name" value="LysM"/>
    <property type="match status" value="1"/>
</dbReference>
<feature type="domain" description="SH3b" evidence="3">
    <location>
        <begin position="230"/>
        <end position="292"/>
    </location>
</feature>
<dbReference type="AlphaFoldDB" id="A0A7X1A3F5"/>
<evidence type="ECO:0000313" key="5">
    <source>
        <dbReference type="EMBL" id="MBC2370520.1"/>
    </source>
</evidence>
<dbReference type="InterPro" id="IPR003646">
    <property type="entry name" value="SH3-like_bac-type"/>
</dbReference>
<accession>A0A7X1A3F5</accession>